<dbReference type="RefSeq" id="WP_068772513.1">
    <property type="nucleotide sequence ID" value="NZ_CP109796.1"/>
</dbReference>
<accession>A0A178IC83</accession>
<comment type="caution">
    <text evidence="2">The sequence shown here is derived from an EMBL/GenBank/DDBJ whole genome shotgun (WGS) entry which is preliminary data.</text>
</comment>
<feature type="domain" description="Cysteine-rich" evidence="1">
    <location>
        <begin position="142"/>
        <end position="225"/>
    </location>
</feature>
<proteinExistence type="predicted"/>
<reference evidence="2 3" key="1">
    <citation type="submission" date="2016-01" db="EMBL/GenBank/DDBJ databases">
        <title>High potential of lignocellulose degradation of a new Verrucomicrobia species.</title>
        <authorList>
            <person name="Wang Y."/>
            <person name="Shi Y."/>
            <person name="Qiu Z."/>
            <person name="Liu S."/>
            <person name="Yang H."/>
        </authorList>
    </citation>
    <scope>NUCLEOTIDE SEQUENCE [LARGE SCALE GENOMIC DNA]</scope>
    <source>
        <strain evidence="2 3">TSB47</strain>
    </source>
</reference>
<dbReference type="OrthoDB" id="9770306at2"/>
<dbReference type="GO" id="GO:0005829">
    <property type="term" value="C:cytosol"/>
    <property type="evidence" value="ECO:0007669"/>
    <property type="project" value="TreeGrafter"/>
</dbReference>
<dbReference type="Proteomes" id="UP000078486">
    <property type="component" value="Unassembled WGS sequence"/>
</dbReference>
<dbReference type="STRING" id="1184151.AW736_22280"/>
<feature type="domain" description="Cysteine-rich" evidence="1">
    <location>
        <begin position="17"/>
        <end position="94"/>
    </location>
</feature>
<evidence type="ECO:0000313" key="3">
    <source>
        <dbReference type="Proteomes" id="UP000078486"/>
    </source>
</evidence>
<dbReference type="AlphaFoldDB" id="A0A178IC83"/>
<keyword evidence="3" id="KW-1185">Reference proteome</keyword>
<dbReference type="Pfam" id="PF02754">
    <property type="entry name" value="CCG"/>
    <property type="match status" value="2"/>
</dbReference>
<dbReference type="EMBL" id="LRRQ01000167">
    <property type="protein sequence ID" value="OAM87643.1"/>
    <property type="molecule type" value="Genomic_DNA"/>
</dbReference>
<dbReference type="PANTHER" id="PTHR30296">
    <property type="entry name" value="UNCHARACTERIZED PROTEIN YKGE"/>
    <property type="match status" value="1"/>
</dbReference>
<dbReference type="InterPro" id="IPR004017">
    <property type="entry name" value="Cys_rich_dom"/>
</dbReference>
<organism evidence="2 3">
    <name type="scientific">Termitidicoccus mucosus</name>
    <dbReference type="NCBI Taxonomy" id="1184151"/>
    <lineage>
        <taxon>Bacteria</taxon>
        <taxon>Pseudomonadati</taxon>
        <taxon>Verrucomicrobiota</taxon>
        <taxon>Opitutia</taxon>
        <taxon>Opitutales</taxon>
        <taxon>Opitutaceae</taxon>
        <taxon>Termitidicoccus</taxon>
    </lineage>
</organism>
<dbReference type="PANTHER" id="PTHR30296:SF0">
    <property type="entry name" value="LACTATE UTILIZATION PROTEIN A"/>
    <property type="match status" value="1"/>
</dbReference>
<sequence length="261" mass="27692">MSAPATNRPTGKNVQLMATCLCDAVFDDTAIATVEVLEHLGCRVAFPEAQTCCGQPAFNTGDWPAARKVMRHVVRTFAGDEPIIVPSASCAAMMFHGSLLAFENDPDLPAVRQVGGRTWELVDYIVNALGVTTWPGRFDAKIAFHRSCHSRGTATGAAALALLNSIAGLTVVPFGEPEQCCGFGGTFSVTFPHISKAMGNLKLDHILATEPDLIVSIDQSCLMSLAGLAAKGGRPIKTMHIAQLLRDALRASEVTSAGREK</sequence>
<evidence type="ECO:0000313" key="2">
    <source>
        <dbReference type="EMBL" id="OAM87643.1"/>
    </source>
</evidence>
<dbReference type="GO" id="GO:0016491">
    <property type="term" value="F:oxidoreductase activity"/>
    <property type="evidence" value="ECO:0007669"/>
    <property type="project" value="UniProtKB-ARBA"/>
</dbReference>
<name>A0A178IC83_9BACT</name>
<gene>
    <name evidence="2" type="ORF">AW736_22280</name>
</gene>
<evidence type="ECO:0000259" key="1">
    <source>
        <dbReference type="Pfam" id="PF02754"/>
    </source>
</evidence>
<protein>
    <recommendedName>
        <fullName evidence="1">Cysteine-rich domain-containing protein</fullName>
    </recommendedName>
</protein>